<keyword evidence="2" id="KW-1185">Reference proteome</keyword>
<dbReference type="Proteomes" id="UP001500218">
    <property type="component" value="Unassembled WGS sequence"/>
</dbReference>
<proteinExistence type="predicted"/>
<name>A0ABN2LGA6_9ACTN</name>
<gene>
    <name evidence="1" type="ORF">GCM10009682_05860</name>
</gene>
<dbReference type="RefSeq" id="WP_344125904.1">
    <property type="nucleotide sequence ID" value="NZ_BAAALT010000009.1"/>
</dbReference>
<dbReference type="InterPro" id="IPR015068">
    <property type="entry name" value="DUF1877"/>
</dbReference>
<reference evidence="1 2" key="1">
    <citation type="journal article" date="2019" name="Int. J. Syst. Evol. Microbiol.">
        <title>The Global Catalogue of Microorganisms (GCM) 10K type strain sequencing project: providing services to taxonomists for standard genome sequencing and annotation.</title>
        <authorList>
            <consortium name="The Broad Institute Genomics Platform"/>
            <consortium name="The Broad Institute Genome Sequencing Center for Infectious Disease"/>
            <person name="Wu L."/>
            <person name="Ma J."/>
        </authorList>
    </citation>
    <scope>NUCLEOTIDE SEQUENCE [LARGE SCALE GENOMIC DNA]</scope>
    <source>
        <strain evidence="1 2">JCM 13250</strain>
    </source>
</reference>
<organism evidence="1 2">
    <name type="scientific">Luedemannella flava</name>
    <dbReference type="NCBI Taxonomy" id="349316"/>
    <lineage>
        <taxon>Bacteria</taxon>
        <taxon>Bacillati</taxon>
        <taxon>Actinomycetota</taxon>
        <taxon>Actinomycetes</taxon>
        <taxon>Micromonosporales</taxon>
        <taxon>Micromonosporaceae</taxon>
        <taxon>Luedemannella</taxon>
    </lineage>
</organism>
<dbReference type="EMBL" id="BAAALT010000009">
    <property type="protein sequence ID" value="GAA1786560.1"/>
    <property type="molecule type" value="Genomic_DNA"/>
</dbReference>
<evidence type="ECO:0000313" key="2">
    <source>
        <dbReference type="Proteomes" id="UP001500218"/>
    </source>
</evidence>
<dbReference type="InterPro" id="IPR035944">
    <property type="entry name" value="YfbM-like_sf"/>
</dbReference>
<accession>A0ABN2LGA6</accession>
<sequence>MLDDPTTVAPLLHGDLDDYDSEMPQPDLDLDKSWHGMHYLLTGTAWEIRDWAGAAILGGDEIGEDGGYGPPRLVDVETVKTIAAALEALDAETLRATFDPDAMMTADIYPDWVAGADQLDGYLMPHFAELRRFLPDCGGKRPGGTARHHLRGRLIYTFCASRCLARLGWLRRLSVC</sequence>
<dbReference type="Gene3D" id="3.40.1760.10">
    <property type="entry name" value="YfbM-like super family"/>
    <property type="match status" value="1"/>
</dbReference>
<dbReference type="Pfam" id="PF08974">
    <property type="entry name" value="DUF1877"/>
    <property type="match status" value="1"/>
</dbReference>
<evidence type="ECO:0000313" key="1">
    <source>
        <dbReference type="EMBL" id="GAA1786560.1"/>
    </source>
</evidence>
<dbReference type="SUPFAM" id="SSF111069">
    <property type="entry name" value="Hypothetical protein yfbM"/>
    <property type="match status" value="1"/>
</dbReference>
<evidence type="ECO:0008006" key="3">
    <source>
        <dbReference type="Google" id="ProtNLM"/>
    </source>
</evidence>
<protein>
    <recommendedName>
        <fullName evidence="3">DinB-like domain-containing protein</fullName>
    </recommendedName>
</protein>
<comment type="caution">
    <text evidence="1">The sequence shown here is derived from an EMBL/GenBank/DDBJ whole genome shotgun (WGS) entry which is preliminary data.</text>
</comment>